<dbReference type="GO" id="GO:0000976">
    <property type="term" value="F:transcription cis-regulatory region binding"/>
    <property type="evidence" value="ECO:0007669"/>
    <property type="project" value="TreeGrafter"/>
</dbReference>
<keyword evidence="1" id="KW-0678">Repressor</keyword>
<dbReference type="EMBL" id="AP019376">
    <property type="protein sequence ID" value="BBH87070.1"/>
    <property type="molecule type" value="Genomic_DNA"/>
</dbReference>
<dbReference type="PANTHER" id="PTHR30055:SF151">
    <property type="entry name" value="TRANSCRIPTIONAL REGULATORY PROTEIN"/>
    <property type="match status" value="1"/>
</dbReference>
<dbReference type="SUPFAM" id="SSF46689">
    <property type="entry name" value="Homeodomain-like"/>
    <property type="match status" value="1"/>
</dbReference>
<dbReference type="Pfam" id="PF02909">
    <property type="entry name" value="TetR_C_1"/>
    <property type="match status" value="1"/>
</dbReference>
<sequence length="203" mass="22687">MKICREQIIETALSLLDRDGLEGVTLRKVAADLHVHTGALYWHVRNKQDLIDEMANTLLSEQFSQHEEPASGQDWEDWLREVCQRLRQAMLAHREGARVVAGAGFARAIMLKRLVEAIIHNLLVAGFPSRLAFITCSTILSYVYGFVIEEQAAPGDDEANRCEGSGGSILSTAWNEHQANNYTADMDFLAGLELILEGVKQHR</sequence>
<dbReference type="InterPro" id="IPR036271">
    <property type="entry name" value="Tet_transcr_reg_TetR-rel_C_sf"/>
</dbReference>
<evidence type="ECO:0000256" key="3">
    <source>
        <dbReference type="ARBA" id="ARBA00023125"/>
    </source>
</evidence>
<dbReference type="GO" id="GO:0046677">
    <property type="term" value="P:response to antibiotic"/>
    <property type="evidence" value="ECO:0007669"/>
    <property type="project" value="InterPro"/>
</dbReference>
<dbReference type="Gene3D" id="1.10.357.10">
    <property type="entry name" value="Tetracycline Repressor, domain 2"/>
    <property type="match status" value="1"/>
</dbReference>
<reference evidence="7" key="1">
    <citation type="submission" date="2018-12" db="EMBL/GenBank/DDBJ databases">
        <title>Novel natural products biosynthetic potential of the class Ktedonobacteria.</title>
        <authorList>
            <person name="Zheng Y."/>
            <person name="Saitou A."/>
            <person name="Wang C.M."/>
            <person name="Toyoda A."/>
            <person name="Minakuchi Y."/>
            <person name="Sekiguchi Y."/>
            <person name="Ueda K."/>
            <person name="Takano H."/>
            <person name="Sakai Y."/>
            <person name="Yokota A."/>
            <person name="Yabe S."/>
        </authorList>
    </citation>
    <scope>NUCLEOTIDE SEQUENCE</scope>
    <source>
        <strain evidence="7">COM3</strain>
    </source>
</reference>
<dbReference type="AlphaFoldDB" id="A0A455SHN2"/>
<dbReference type="PANTHER" id="PTHR30055">
    <property type="entry name" value="HTH-TYPE TRANSCRIPTIONAL REGULATOR RUTR"/>
    <property type="match status" value="1"/>
</dbReference>
<dbReference type="InterPro" id="IPR001647">
    <property type="entry name" value="HTH_TetR"/>
</dbReference>
<dbReference type="PROSITE" id="PS01081">
    <property type="entry name" value="HTH_TETR_1"/>
    <property type="match status" value="1"/>
</dbReference>
<accession>A0A455SHN2</accession>
<evidence type="ECO:0000256" key="2">
    <source>
        <dbReference type="ARBA" id="ARBA00023015"/>
    </source>
</evidence>
<dbReference type="InterPro" id="IPR003012">
    <property type="entry name" value="Tet_transcr_reg_TetR"/>
</dbReference>
<dbReference type="InterPro" id="IPR004111">
    <property type="entry name" value="Repressor_TetR_C"/>
</dbReference>
<dbReference type="SUPFAM" id="SSF48498">
    <property type="entry name" value="Tetracyclin repressor-like, C-terminal domain"/>
    <property type="match status" value="1"/>
</dbReference>
<dbReference type="Gene3D" id="1.10.10.60">
    <property type="entry name" value="Homeodomain-like"/>
    <property type="match status" value="1"/>
</dbReference>
<proteinExistence type="predicted"/>
<evidence type="ECO:0000259" key="6">
    <source>
        <dbReference type="PROSITE" id="PS50977"/>
    </source>
</evidence>
<name>A0A455SHN2_9CHLR</name>
<dbReference type="PRINTS" id="PR00400">
    <property type="entry name" value="TETREPRESSOR"/>
</dbReference>
<protein>
    <submittedName>
        <fullName evidence="7">TetR family transcriptional regulator</fullName>
    </submittedName>
</protein>
<keyword evidence="4" id="KW-0804">Transcription</keyword>
<keyword evidence="2" id="KW-0805">Transcription regulation</keyword>
<evidence type="ECO:0000256" key="4">
    <source>
        <dbReference type="ARBA" id="ARBA00023163"/>
    </source>
</evidence>
<organism evidence="7">
    <name type="scientific">Thermosporothrix sp. COM3</name>
    <dbReference type="NCBI Taxonomy" id="2490863"/>
    <lineage>
        <taxon>Bacteria</taxon>
        <taxon>Bacillati</taxon>
        <taxon>Chloroflexota</taxon>
        <taxon>Ktedonobacteria</taxon>
        <taxon>Ktedonobacterales</taxon>
        <taxon>Thermosporotrichaceae</taxon>
        <taxon>Thermosporothrix</taxon>
    </lineage>
</organism>
<dbReference type="InterPro" id="IPR009057">
    <property type="entry name" value="Homeodomain-like_sf"/>
</dbReference>
<dbReference type="InterPro" id="IPR023772">
    <property type="entry name" value="DNA-bd_HTH_TetR-type_CS"/>
</dbReference>
<dbReference type="GO" id="GO:0003700">
    <property type="term" value="F:DNA-binding transcription factor activity"/>
    <property type="evidence" value="ECO:0007669"/>
    <property type="project" value="TreeGrafter"/>
</dbReference>
<evidence type="ECO:0000256" key="1">
    <source>
        <dbReference type="ARBA" id="ARBA00022491"/>
    </source>
</evidence>
<dbReference type="Pfam" id="PF00440">
    <property type="entry name" value="TetR_N"/>
    <property type="match status" value="1"/>
</dbReference>
<evidence type="ECO:0000256" key="5">
    <source>
        <dbReference type="PROSITE-ProRule" id="PRU00335"/>
    </source>
</evidence>
<feature type="domain" description="HTH tetR-type" evidence="6">
    <location>
        <begin position="2"/>
        <end position="62"/>
    </location>
</feature>
<dbReference type="GO" id="GO:0045892">
    <property type="term" value="P:negative regulation of DNA-templated transcription"/>
    <property type="evidence" value="ECO:0007669"/>
    <property type="project" value="InterPro"/>
</dbReference>
<feature type="DNA-binding region" description="H-T-H motif" evidence="5">
    <location>
        <begin position="25"/>
        <end position="44"/>
    </location>
</feature>
<keyword evidence="3 5" id="KW-0238">DNA-binding</keyword>
<dbReference type="PROSITE" id="PS50977">
    <property type="entry name" value="HTH_TETR_2"/>
    <property type="match status" value="1"/>
</dbReference>
<gene>
    <name evidence="7" type="ORF">KTC_18210</name>
</gene>
<dbReference type="InterPro" id="IPR050109">
    <property type="entry name" value="HTH-type_TetR-like_transc_reg"/>
</dbReference>
<dbReference type="PRINTS" id="PR00455">
    <property type="entry name" value="HTHTETR"/>
</dbReference>
<evidence type="ECO:0000313" key="7">
    <source>
        <dbReference type="EMBL" id="BBH87070.1"/>
    </source>
</evidence>